<proteinExistence type="predicted"/>
<gene>
    <name evidence="2" type="ORF">NCTC5385_01366</name>
</gene>
<sequence>MLNLFIFTSLGAPSAFVFFDETIDRKRYTTSSDVLNGILIQQSITGLYETRIDLSRFGGD</sequence>
<dbReference type="EMBL" id="LR594035">
    <property type="protein sequence ID" value="VTS28132.1"/>
    <property type="molecule type" value="Genomic_DNA"/>
</dbReference>
<dbReference type="Proteomes" id="UP000304914">
    <property type="component" value="Chromosome"/>
</dbReference>
<protein>
    <submittedName>
        <fullName evidence="2">Reticulocyte binding protein</fullName>
    </submittedName>
</protein>
<dbReference type="InterPro" id="IPR032237">
    <property type="entry name" value="Cas9_PI"/>
</dbReference>
<accession>A0A4U9YNM0</accession>
<evidence type="ECO:0000259" key="1">
    <source>
        <dbReference type="Pfam" id="PF16595"/>
    </source>
</evidence>
<organism evidence="2 3">
    <name type="scientific">Streptococcus pseudoporcinus</name>
    <dbReference type="NCBI Taxonomy" id="361101"/>
    <lineage>
        <taxon>Bacteria</taxon>
        <taxon>Bacillati</taxon>
        <taxon>Bacillota</taxon>
        <taxon>Bacilli</taxon>
        <taxon>Lactobacillales</taxon>
        <taxon>Streptococcaceae</taxon>
        <taxon>Streptococcus</taxon>
    </lineage>
</organism>
<dbReference type="Pfam" id="PF16595">
    <property type="entry name" value="Cas9_PI"/>
    <property type="match status" value="1"/>
</dbReference>
<dbReference type="AlphaFoldDB" id="A0A4U9YNM0"/>
<evidence type="ECO:0000313" key="3">
    <source>
        <dbReference type="Proteomes" id="UP000304914"/>
    </source>
</evidence>
<name>A0A4U9YNM0_9STRE</name>
<evidence type="ECO:0000313" key="2">
    <source>
        <dbReference type="EMBL" id="VTS28132.1"/>
    </source>
</evidence>
<feature type="domain" description="CRISPR-associated endonuclease Cas9 PAM-interacting" evidence="1">
    <location>
        <begin position="2"/>
        <end position="50"/>
    </location>
</feature>
<reference evidence="2 3" key="1">
    <citation type="submission" date="2019-05" db="EMBL/GenBank/DDBJ databases">
        <authorList>
            <consortium name="Pathogen Informatics"/>
        </authorList>
    </citation>
    <scope>NUCLEOTIDE SEQUENCE [LARGE SCALE GENOMIC DNA]</scope>
    <source>
        <strain evidence="2 3">NCTC5385</strain>
    </source>
</reference>